<dbReference type="GO" id="GO:0005975">
    <property type="term" value="P:carbohydrate metabolic process"/>
    <property type="evidence" value="ECO:0007669"/>
    <property type="project" value="InterPro"/>
</dbReference>
<dbReference type="Gene3D" id="3.40.50.1360">
    <property type="match status" value="1"/>
</dbReference>
<feature type="active site" description="For ring-opening step" evidence="4">
    <location>
        <position position="137"/>
    </location>
</feature>
<dbReference type="RefSeq" id="WP_121689573.1">
    <property type="nucleotide sequence ID" value="NZ_RCUY01000015.1"/>
</dbReference>
<proteinExistence type="inferred from homology"/>
<accession>A0A3L7AG29</accession>
<dbReference type="UniPathway" id="UPA00629">
    <property type="reaction ID" value="UER00684"/>
</dbReference>
<evidence type="ECO:0000313" key="7">
    <source>
        <dbReference type="Proteomes" id="UP000269438"/>
    </source>
</evidence>
<dbReference type="CDD" id="cd01399">
    <property type="entry name" value="GlcN6P_deaminase"/>
    <property type="match status" value="1"/>
</dbReference>
<reference evidence="6 7" key="1">
    <citation type="submission" date="2018-10" db="EMBL/GenBank/DDBJ databases">
        <authorList>
            <person name="Li J."/>
        </authorList>
    </citation>
    <scope>NUCLEOTIDE SEQUENCE [LARGE SCALE GENOMIC DNA]</scope>
    <source>
        <strain evidence="6 7">JCM 11654</strain>
    </source>
</reference>
<organism evidence="6 7">
    <name type="scientific">Mycetocola lacteus</name>
    <dbReference type="NCBI Taxonomy" id="76637"/>
    <lineage>
        <taxon>Bacteria</taxon>
        <taxon>Bacillati</taxon>
        <taxon>Actinomycetota</taxon>
        <taxon>Actinomycetes</taxon>
        <taxon>Micrococcales</taxon>
        <taxon>Microbacteriaceae</taxon>
        <taxon>Mycetocola</taxon>
    </lineage>
</organism>
<dbReference type="GO" id="GO:0019262">
    <property type="term" value="P:N-acetylneuraminate catabolic process"/>
    <property type="evidence" value="ECO:0007669"/>
    <property type="project" value="UniProtKB-UniRule"/>
</dbReference>
<keyword evidence="2 4" id="KW-0378">Hydrolase</keyword>
<comment type="pathway">
    <text evidence="4">Amino-sugar metabolism; N-acetylneuraminate degradation; D-fructose 6-phosphate from N-acetylneuraminate: step 5/5.</text>
</comment>
<dbReference type="SUPFAM" id="SSF100950">
    <property type="entry name" value="NagB/RpiA/CoA transferase-like"/>
    <property type="match status" value="1"/>
</dbReference>
<dbReference type="PANTHER" id="PTHR11280">
    <property type="entry name" value="GLUCOSAMINE-6-PHOSPHATE ISOMERASE"/>
    <property type="match status" value="1"/>
</dbReference>
<dbReference type="InterPro" id="IPR018321">
    <property type="entry name" value="Glucosamine6P_isomerase_CS"/>
</dbReference>
<feature type="domain" description="Glucosamine/galactosamine-6-phosphate isomerase" evidence="5">
    <location>
        <begin position="12"/>
        <end position="227"/>
    </location>
</feature>
<dbReference type="FunFam" id="3.40.50.1360:FF:000003">
    <property type="entry name" value="Glucosamine-6-phosphate deaminase"/>
    <property type="match status" value="1"/>
</dbReference>
<dbReference type="GO" id="GO:0042802">
    <property type="term" value="F:identical protein binding"/>
    <property type="evidence" value="ECO:0007669"/>
    <property type="project" value="TreeGrafter"/>
</dbReference>
<dbReference type="InterPro" id="IPR037171">
    <property type="entry name" value="NagB/RpiA_transferase-like"/>
</dbReference>
<evidence type="ECO:0000259" key="5">
    <source>
        <dbReference type="Pfam" id="PF01182"/>
    </source>
</evidence>
<sequence length="257" mass="26847">MSEVFVVSGPAEAGEYVAEILARAITTNPETVLGLATGSTPLPIYAALAEKVRTEGIDVSRVSGFALDEYVGIDPAHDQSYHHVIDAEVTQTLGLNPERVHVPSGNPETLESAGTAYEDAIRAAGGVDWQILGIGANGHIGFNEPGSPLDSLTRRVPLTEQTREDNARFFETIDEVPRHAITQGVGTILRAGHLFLLAFGAHKADAVARAINGPISPEIPASAIQSHPHVTVLLDAAAAAGLAPADYTVVEGVVSAV</sequence>
<dbReference type="PROSITE" id="PS01161">
    <property type="entry name" value="GLC_GALNAC_ISOMERASE"/>
    <property type="match status" value="1"/>
</dbReference>
<name>A0A3L7AG29_9MICO</name>
<dbReference type="Proteomes" id="UP000269438">
    <property type="component" value="Unassembled WGS sequence"/>
</dbReference>
<comment type="catalytic activity">
    <reaction evidence="1 4">
        <text>alpha-D-glucosamine 6-phosphate + H2O = beta-D-fructose 6-phosphate + NH4(+)</text>
        <dbReference type="Rhea" id="RHEA:12172"/>
        <dbReference type="ChEBI" id="CHEBI:15377"/>
        <dbReference type="ChEBI" id="CHEBI:28938"/>
        <dbReference type="ChEBI" id="CHEBI:57634"/>
        <dbReference type="ChEBI" id="CHEBI:75989"/>
        <dbReference type="EC" id="3.5.99.6"/>
    </reaction>
</comment>
<dbReference type="Pfam" id="PF01182">
    <property type="entry name" value="Glucosamine_iso"/>
    <property type="match status" value="1"/>
</dbReference>
<comment type="caution">
    <text evidence="4">Lacks conserved residue(s) required for the propagation of feature annotation.</text>
</comment>
<comment type="similarity">
    <text evidence="4">Belongs to the glucosamine/galactosamine-6-phosphate isomerase family. NagB subfamily.</text>
</comment>
<comment type="function">
    <text evidence="4">Catalyzes the reversible isomerization-deamination of glucosamine 6-phosphate (GlcN6P) to form fructose 6-phosphate (Fru6P) and ammonium ion.</text>
</comment>
<dbReference type="HAMAP" id="MF_01241">
    <property type="entry name" value="GlcN6P_deamin"/>
    <property type="match status" value="1"/>
</dbReference>
<gene>
    <name evidence="4" type="primary">nagB</name>
    <name evidence="6" type="ORF">D9V34_16695</name>
</gene>
<evidence type="ECO:0000256" key="3">
    <source>
        <dbReference type="ARBA" id="ARBA00023277"/>
    </source>
</evidence>
<dbReference type="GO" id="GO:0004342">
    <property type="term" value="F:glucosamine-6-phosphate deaminase activity"/>
    <property type="evidence" value="ECO:0007669"/>
    <property type="project" value="UniProtKB-UniRule"/>
</dbReference>
<dbReference type="AlphaFoldDB" id="A0A3L7AG29"/>
<dbReference type="GO" id="GO:0006046">
    <property type="term" value="P:N-acetylglucosamine catabolic process"/>
    <property type="evidence" value="ECO:0007669"/>
    <property type="project" value="TreeGrafter"/>
</dbReference>
<dbReference type="GO" id="GO:0006043">
    <property type="term" value="P:glucosamine catabolic process"/>
    <property type="evidence" value="ECO:0007669"/>
    <property type="project" value="TreeGrafter"/>
</dbReference>
<keyword evidence="3 4" id="KW-0119">Carbohydrate metabolism</keyword>
<feature type="active site" description="Proton acceptor; for enolization step" evidence="4">
    <location>
        <position position="68"/>
    </location>
</feature>
<evidence type="ECO:0000256" key="1">
    <source>
        <dbReference type="ARBA" id="ARBA00000644"/>
    </source>
</evidence>
<dbReference type="NCBIfam" id="NF001684">
    <property type="entry name" value="PRK00443.1-4"/>
    <property type="match status" value="1"/>
</dbReference>
<dbReference type="InterPro" id="IPR006148">
    <property type="entry name" value="Glc/Gal-6P_isomerase"/>
</dbReference>
<comment type="caution">
    <text evidence="6">The sequence shown here is derived from an EMBL/GenBank/DDBJ whole genome shotgun (WGS) entry which is preliminary data.</text>
</comment>
<evidence type="ECO:0000256" key="4">
    <source>
        <dbReference type="HAMAP-Rule" id="MF_01241"/>
    </source>
</evidence>
<feature type="active site" description="Proton acceptor; for ring-opening step" evidence="4">
    <location>
        <position position="139"/>
    </location>
</feature>
<evidence type="ECO:0000256" key="2">
    <source>
        <dbReference type="ARBA" id="ARBA00022801"/>
    </source>
</evidence>
<dbReference type="GO" id="GO:0005737">
    <property type="term" value="C:cytoplasm"/>
    <property type="evidence" value="ECO:0007669"/>
    <property type="project" value="TreeGrafter"/>
</dbReference>
<evidence type="ECO:0000313" key="6">
    <source>
        <dbReference type="EMBL" id="RLP79416.1"/>
    </source>
</evidence>
<keyword evidence="7" id="KW-1185">Reference proteome</keyword>
<dbReference type="EC" id="3.5.99.6" evidence="4"/>
<dbReference type="PANTHER" id="PTHR11280:SF5">
    <property type="entry name" value="GLUCOSAMINE-6-PHOSPHATE ISOMERASE"/>
    <property type="match status" value="1"/>
</dbReference>
<dbReference type="OrthoDB" id="9791139at2"/>
<protein>
    <recommendedName>
        <fullName evidence="4">Glucosamine-6-phosphate deaminase</fullName>
        <ecNumber evidence="4">3.5.99.6</ecNumber>
    </recommendedName>
    <alternativeName>
        <fullName evidence="4">GlcN6P deaminase</fullName>
        <shortName evidence="4">GNPDA</shortName>
    </alternativeName>
    <alternativeName>
        <fullName evidence="4">Glucosamine-6-phosphate isomerase</fullName>
    </alternativeName>
</protein>
<dbReference type="EMBL" id="RCUY01000015">
    <property type="protein sequence ID" value="RLP79416.1"/>
    <property type="molecule type" value="Genomic_DNA"/>
</dbReference>
<dbReference type="InterPro" id="IPR004547">
    <property type="entry name" value="Glucosamine6P_isomerase"/>
</dbReference>
<feature type="active site" description="For ring-opening step" evidence="4">
    <location>
        <position position="144"/>
    </location>
</feature>